<evidence type="ECO:0000256" key="1">
    <source>
        <dbReference type="ARBA" id="ARBA00004236"/>
    </source>
</evidence>
<dbReference type="GO" id="GO:0006935">
    <property type="term" value="P:chemotaxis"/>
    <property type="evidence" value="ECO:0007669"/>
    <property type="project" value="InterPro"/>
</dbReference>
<evidence type="ECO:0000256" key="3">
    <source>
        <dbReference type="ARBA" id="ARBA00023136"/>
    </source>
</evidence>
<dbReference type="PRINTS" id="PR00260">
    <property type="entry name" value="CHEMTRNSDUCR"/>
</dbReference>
<evidence type="ECO:0000259" key="9">
    <source>
        <dbReference type="PROSITE" id="PS50885"/>
    </source>
</evidence>
<dbReference type="Proteomes" id="UP000249890">
    <property type="component" value="Chromosome"/>
</dbReference>
<sequence>MKLATKLTWMMLVVLLLVGSSIGLFGYRAAYKQIDEAAGIELVGCANITTGLIDPADIAALVAGDQSNLAAIEEQVGWIYDHKPVFKEAFILSLDGKILAADAKMKERGYKAGDSFYFNQKDKEMILSMGMKHDDVYSKVYTYEGTSLKTGYGPIYQDHDPSKPIVALMAINFDGPLIQERTMDIIVQPFIIGASILVLAILAAYLVIRRMIRPLTSLSQSVNLVAKGDLTQEPILLSNKDEIGLLARDFNEMTLNLRNLITQVNDTSLQVASSSQELSASAQETNRAGEHSVNVTIDLADGAHSQLQNLEASYKAVQEMSRFISVIAGTAGTAVEHANINTEKARTGRESMDSTTEQLMVMSGSISMLSGIINRLSSHSKEIESIVSVIASIAEETNLLSLNAAIEAARAGEEGRGFAVVAQSVRKLAERSAKSAAQIGSLIEMIVRQMDKATEMMAYSSQEMEQSTALVDTAGVSFAEIEESVSGMAVQSQQISATVGELSELAGGLVTAIQHIVAVSNQTAEGAETLSAASQEQLAAMEEVESSAAFLSSMADKLQMLVERFKV</sequence>
<feature type="domain" description="HAMP" evidence="9">
    <location>
        <begin position="209"/>
        <end position="262"/>
    </location>
</feature>
<dbReference type="Pfam" id="PF00015">
    <property type="entry name" value="MCPsignal"/>
    <property type="match status" value="1"/>
</dbReference>
<evidence type="ECO:0000256" key="4">
    <source>
        <dbReference type="ARBA" id="ARBA00023224"/>
    </source>
</evidence>
<reference evidence="10 11" key="1">
    <citation type="submission" date="2017-06" db="EMBL/GenBank/DDBJ databases">
        <title>Complete genome sequence of Paenibacillus donghaensis KCTC 13049T isolated from East Sea sediment, South Korea.</title>
        <authorList>
            <person name="Jung B.K."/>
            <person name="Hong S.-J."/>
            <person name="Shin J.-H."/>
        </authorList>
    </citation>
    <scope>NUCLEOTIDE SEQUENCE [LARGE SCALE GENOMIC DNA]</scope>
    <source>
        <strain evidence="10 11">KCTC 13049</strain>
    </source>
</reference>
<dbReference type="PANTHER" id="PTHR32089">
    <property type="entry name" value="METHYL-ACCEPTING CHEMOTAXIS PROTEIN MCPB"/>
    <property type="match status" value="1"/>
</dbReference>
<dbReference type="KEGG" id="pdh:B9T62_29925"/>
<dbReference type="GO" id="GO:0005886">
    <property type="term" value="C:plasma membrane"/>
    <property type="evidence" value="ECO:0007669"/>
    <property type="project" value="UniProtKB-SubCell"/>
</dbReference>
<protein>
    <submittedName>
        <fullName evidence="10">Methyl-accepting chemotaxis protein</fullName>
    </submittedName>
</protein>
<dbReference type="InterPro" id="IPR004090">
    <property type="entry name" value="Chemotax_Me-accpt_rcpt"/>
</dbReference>
<gene>
    <name evidence="10" type="ORF">B9T62_29925</name>
</gene>
<dbReference type="CDD" id="cd06225">
    <property type="entry name" value="HAMP"/>
    <property type="match status" value="1"/>
</dbReference>
<dbReference type="OrthoDB" id="2513043at2"/>
<evidence type="ECO:0000256" key="7">
    <source>
        <dbReference type="SAM" id="Phobius"/>
    </source>
</evidence>
<keyword evidence="4 6" id="KW-0807">Transducer</keyword>
<dbReference type="SMART" id="SM00304">
    <property type="entry name" value="HAMP"/>
    <property type="match status" value="1"/>
</dbReference>
<keyword evidence="2" id="KW-1003">Cell membrane</keyword>
<comment type="similarity">
    <text evidence="5">Belongs to the methyl-accepting chemotaxis (MCP) protein family.</text>
</comment>
<evidence type="ECO:0000313" key="10">
    <source>
        <dbReference type="EMBL" id="ASA24602.1"/>
    </source>
</evidence>
<dbReference type="CDD" id="cd11386">
    <property type="entry name" value="MCP_signal"/>
    <property type="match status" value="1"/>
</dbReference>
<keyword evidence="7" id="KW-1133">Transmembrane helix</keyword>
<name>A0A2Z2KSM0_9BACL</name>
<dbReference type="Gene3D" id="1.10.287.950">
    <property type="entry name" value="Methyl-accepting chemotaxis protein"/>
    <property type="match status" value="1"/>
</dbReference>
<keyword evidence="7" id="KW-0812">Transmembrane</keyword>
<evidence type="ECO:0000313" key="11">
    <source>
        <dbReference type="Proteomes" id="UP000249890"/>
    </source>
</evidence>
<dbReference type="PANTHER" id="PTHR32089:SF112">
    <property type="entry name" value="LYSOZYME-LIKE PROTEIN-RELATED"/>
    <property type="match status" value="1"/>
</dbReference>
<evidence type="ECO:0000256" key="2">
    <source>
        <dbReference type="ARBA" id="ARBA00022475"/>
    </source>
</evidence>
<proteinExistence type="inferred from homology"/>
<dbReference type="Pfam" id="PF00672">
    <property type="entry name" value="HAMP"/>
    <property type="match status" value="1"/>
</dbReference>
<evidence type="ECO:0000256" key="5">
    <source>
        <dbReference type="ARBA" id="ARBA00029447"/>
    </source>
</evidence>
<dbReference type="RefSeq" id="WP_087918572.1">
    <property type="nucleotide sequence ID" value="NZ_CP021780.1"/>
</dbReference>
<dbReference type="PROSITE" id="PS50885">
    <property type="entry name" value="HAMP"/>
    <property type="match status" value="1"/>
</dbReference>
<comment type="subcellular location">
    <subcellularLocation>
        <location evidence="1">Cell membrane</location>
    </subcellularLocation>
</comment>
<dbReference type="GO" id="GO:0004888">
    <property type="term" value="F:transmembrane signaling receptor activity"/>
    <property type="evidence" value="ECO:0007669"/>
    <property type="project" value="InterPro"/>
</dbReference>
<keyword evidence="11" id="KW-1185">Reference proteome</keyword>
<dbReference type="SUPFAM" id="SSF58104">
    <property type="entry name" value="Methyl-accepting chemotaxis protein (MCP) signaling domain"/>
    <property type="match status" value="1"/>
</dbReference>
<dbReference type="InterPro" id="IPR003660">
    <property type="entry name" value="HAMP_dom"/>
</dbReference>
<dbReference type="GO" id="GO:0007165">
    <property type="term" value="P:signal transduction"/>
    <property type="evidence" value="ECO:0007669"/>
    <property type="project" value="UniProtKB-KW"/>
</dbReference>
<evidence type="ECO:0000259" key="8">
    <source>
        <dbReference type="PROSITE" id="PS50111"/>
    </source>
</evidence>
<dbReference type="EMBL" id="CP021780">
    <property type="protein sequence ID" value="ASA24602.1"/>
    <property type="molecule type" value="Genomic_DNA"/>
</dbReference>
<dbReference type="InterPro" id="IPR004089">
    <property type="entry name" value="MCPsignal_dom"/>
</dbReference>
<dbReference type="SMART" id="SM00283">
    <property type="entry name" value="MA"/>
    <property type="match status" value="1"/>
</dbReference>
<organism evidence="10 11">
    <name type="scientific">Paenibacillus donghaensis</name>
    <dbReference type="NCBI Taxonomy" id="414771"/>
    <lineage>
        <taxon>Bacteria</taxon>
        <taxon>Bacillati</taxon>
        <taxon>Bacillota</taxon>
        <taxon>Bacilli</taxon>
        <taxon>Bacillales</taxon>
        <taxon>Paenibacillaceae</taxon>
        <taxon>Paenibacillus</taxon>
    </lineage>
</organism>
<feature type="transmembrane region" description="Helical" evidence="7">
    <location>
        <begin position="186"/>
        <end position="208"/>
    </location>
</feature>
<keyword evidence="3 7" id="KW-0472">Membrane</keyword>
<feature type="domain" description="Methyl-accepting transducer" evidence="8">
    <location>
        <begin position="281"/>
        <end position="517"/>
    </location>
</feature>
<evidence type="ECO:0000256" key="6">
    <source>
        <dbReference type="PROSITE-ProRule" id="PRU00284"/>
    </source>
</evidence>
<dbReference type="AlphaFoldDB" id="A0A2Z2KSM0"/>
<dbReference type="PROSITE" id="PS50111">
    <property type="entry name" value="CHEMOTAXIS_TRANSDUC_2"/>
    <property type="match status" value="1"/>
</dbReference>
<accession>A0A2Z2KSM0</accession>